<dbReference type="PROSITE" id="PS51257">
    <property type="entry name" value="PROKAR_LIPOPROTEIN"/>
    <property type="match status" value="1"/>
</dbReference>
<accession>A0ABU3CZF6</accession>
<keyword evidence="1" id="KW-0732">Signal</keyword>
<evidence type="ECO:0000256" key="1">
    <source>
        <dbReference type="SAM" id="SignalP"/>
    </source>
</evidence>
<gene>
    <name evidence="2" type="ORF">RM529_15835</name>
</gene>
<feature type="non-terminal residue" evidence="2">
    <location>
        <position position="63"/>
    </location>
</feature>
<dbReference type="Proteomes" id="UP001248819">
    <property type="component" value="Unassembled WGS sequence"/>
</dbReference>
<evidence type="ECO:0000313" key="2">
    <source>
        <dbReference type="EMBL" id="MDT0651626.1"/>
    </source>
</evidence>
<sequence>MKKFKITMMSILALTLFLTSCSKEESDPAIEGSTEKATLSFGATLNDLLNSRSQTKAHFSDVP</sequence>
<feature type="chain" id="PRO_5046904653" evidence="1">
    <location>
        <begin position="26"/>
        <end position="63"/>
    </location>
</feature>
<reference evidence="2 3" key="1">
    <citation type="submission" date="2023-09" db="EMBL/GenBank/DDBJ databases">
        <authorList>
            <person name="Rey-Velasco X."/>
        </authorList>
    </citation>
    <scope>NUCLEOTIDE SEQUENCE [LARGE SCALE GENOMIC DNA]</scope>
    <source>
        <strain evidence="2 3">F297</strain>
    </source>
</reference>
<protein>
    <submittedName>
        <fullName evidence="2">Uncharacterized protein</fullName>
    </submittedName>
</protein>
<keyword evidence="3" id="KW-1185">Reference proteome</keyword>
<name>A0ABU3CZF6_9FLAO</name>
<dbReference type="RefSeq" id="WP_311485721.1">
    <property type="nucleotide sequence ID" value="NZ_JAVRHP010000143.1"/>
</dbReference>
<feature type="signal peptide" evidence="1">
    <location>
        <begin position="1"/>
        <end position="25"/>
    </location>
</feature>
<comment type="caution">
    <text evidence="2">The sequence shown here is derived from an EMBL/GenBank/DDBJ whole genome shotgun (WGS) entry which is preliminary data.</text>
</comment>
<evidence type="ECO:0000313" key="3">
    <source>
        <dbReference type="Proteomes" id="UP001248819"/>
    </source>
</evidence>
<dbReference type="EMBL" id="JAVRHP010000143">
    <property type="protein sequence ID" value="MDT0651626.1"/>
    <property type="molecule type" value="Genomic_DNA"/>
</dbReference>
<proteinExistence type="predicted"/>
<organism evidence="2 3">
    <name type="scientific">Autumnicola edwardsiae</name>
    <dbReference type="NCBI Taxonomy" id="3075594"/>
    <lineage>
        <taxon>Bacteria</taxon>
        <taxon>Pseudomonadati</taxon>
        <taxon>Bacteroidota</taxon>
        <taxon>Flavobacteriia</taxon>
        <taxon>Flavobacteriales</taxon>
        <taxon>Flavobacteriaceae</taxon>
        <taxon>Autumnicola</taxon>
    </lineage>
</organism>